<organism evidence="6 7">
    <name type="scientific">Trinickia fusca</name>
    <dbReference type="NCBI Taxonomy" id="2419777"/>
    <lineage>
        <taxon>Bacteria</taxon>
        <taxon>Pseudomonadati</taxon>
        <taxon>Pseudomonadota</taxon>
        <taxon>Betaproteobacteria</taxon>
        <taxon>Burkholderiales</taxon>
        <taxon>Burkholderiaceae</taxon>
        <taxon>Trinickia</taxon>
    </lineage>
</organism>
<dbReference type="PRINTS" id="PR00455">
    <property type="entry name" value="HTHTETR"/>
</dbReference>
<evidence type="ECO:0000256" key="4">
    <source>
        <dbReference type="PROSITE-ProRule" id="PRU00335"/>
    </source>
</evidence>
<dbReference type="AlphaFoldDB" id="A0A494XYH6"/>
<keyword evidence="1" id="KW-0805">Transcription regulation</keyword>
<keyword evidence="3" id="KW-0804">Transcription</keyword>
<feature type="domain" description="HTH tetR-type" evidence="5">
    <location>
        <begin position="34"/>
        <end position="94"/>
    </location>
</feature>
<dbReference type="PANTHER" id="PTHR30055">
    <property type="entry name" value="HTH-TYPE TRANSCRIPTIONAL REGULATOR RUTR"/>
    <property type="match status" value="1"/>
</dbReference>
<dbReference type="OrthoDB" id="9816320at2"/>
<dbReference type="GO" id="GO:0000976">
    <property type="term" value="F:transcription cis-regulatory region binding"/>
    <property type="evidence" value="ECO:0007669"/>
    <property type="project" value="TreeGrafter"/>
</dbReference>
<evidence type="ECO:0000313" key="6">
    <source>
        <dbReference type="EMBL" id="RKP52633.1"/>
    </source>
</evidence>
<evidence type="ECO:0000256" key="3">
    <source>
        <dbReference type="ARBA" id="ARBA00023163"/>
    </source>
</evidence>
<dbReference type="Gene3D" id="1.10.357.10">
    <property type="entry name" value="Tetracycline Repressor, domain 2"/>
    <property type="match status" value="1"/>
</dbReference>
<comment type="caution">
    <text evidence="6">The sequence shown here is derived from an EMBL/GenBank/DDBJ whole genome shotgun (WGS) entry which is preliminary data.</text>
</comment>
<dbReference type="EMBL" id="RBZV01000001">
    <property type="protein sequence ID" value="RKP52633.1"/>
    <property type="molecule type" value="Genomic_DNA"/>
</dbReference>
<feature type="DNA-binding region" description="H-T-H motif" evidence="4">
    <location>
        <begin position="57"/>
        <end position="76"/>
    </location>
</feature>
<keyword evidence="2 4" id="KW-0238">DNA-binding</keyword>
<reference evidence="6 7" key="1">
    <citation type="submission" date="2018-10" db="EMBL/GenBank/DDBJ databases">
        <title>Paraburkholderia sp. 7MK8-2, isolated from soil.</title>
        <authorList>
            <person name="Gao Z.-H."/>
            <person name="Qiu L.-H."/>
        </authorList>
    </citation>
    <scope>NUCLEOTIDE SEQUENCE [LARGE SCALE GENOMIC DNA]</scope>
    <source>
        <strain evidence="6 7">7MK8-2</strain>
    </source>
</reference>
<dbReference type="Proteomes" id="UP000280434">
    <property type="component" value="Unassembled WGS sequence"/>
</dbReference>
<name>A0A494XYH6_9BURK</name>
<evidence type="ECO:0000259" key="5">
    <source>
        <dbReference type="PROSITE" id="PS50977"/>
    </source>
</evidence>
<accession>A0A494XYH6</accession>
<dbReference type="PROSITE" id="PS50977">
    <property type="entry name" value="HTH_TETR_2"/>
    <property type="match status" value="1"/>
</dbReference>
<sequence length="237" mass="25988">MPAKIFLLQGAHLATRFSKPVNAARREPRQKRARVTIDSILDATAQILGRRGWTGLTTNAVADVAGVSIGSLYQYFPNKLGLVEAVKRRHFDEVLTALRTATDDTVPHAMRIEAFVDGLIAAHSRYPASHQVLLEKAPDSIDEQQVEDEFRAWYEKGCRALVQSAGDARATNADRLSIATQVLASAVAGAVHDAAKQGTLHSPILRQELIALVECVCEGSHRSPLQFRSRHKVGRHT</sequence>
<dbReference type="PANTHER" id="PTHR30055:SF234">
    <property type="entry name" value="HTH-TYPE TRANSCRIPTIONAL REGULATOR BETI"/>
    <property type="match status" value="1"/>
</dbReference>
<evidence type="ECO:0000313" key="7">
    <source>
        <dbReference type="Proteomes" id="UP000280434"/>
    </source>
</evidence>
<dbReference type="Pfam" id="PF17918">
    <property type="entry name" value="TetR_C_15"/>
    <property type="match status" value="1"/>
</dbReference>
<keyword evidence="7" id="KW-1185">Reference proteome</keyword>
<dbReference type="InterPro" id="IPR041669">
    <property type="entry name" value="TetR_C_15"/>
</dbReference>
<evidence type="ECO:0000256" key="2">
    <source>
        <dbReference type="ARBA" id="ARBA00023125"/>
    </source>
</evidence>
<dbReference type="RefSeq" id="WP_121275690.1">
    <property type="nucleotide sequence ID" value="NZ_RBZV01000001.1"/>
</dbReference>
<dbReference type="InterPro" id="IPR001647">
    <property type="entry name" value="HTH_TetR"/>
</dbReference>
<dbReference type="Pfam" id="PF00440">
    <property type="entry name" value="TetR_N"/>
    <property type="match status" value="1"/>
</dbReference>
<dbReference type="SUPFAM" id="SSF46689">
    <property type="entry name" value="Homeodomain-like"/>
    <property type="match status" value="1"/>
</dbReference>
<proteinExistence type="predicted"/>
<dbReference type="GO" id="GO:0003700">
    <property type="term" value="F:DNA-binding transcription factor activity"/>
    <property type="evidence" value="ECO:0007669"/>
    <property type="project" value="TreeGrafter"/>
</dbReference>
<gene>
    <name evidence="6" type="ORF">D7S89_03790</name>
</gene>
<evidence type="ECO:0000256" key="1">
    <source>
        <dbReference type="ARBA" id="ARBA00023015"/>
    </source>
</evidence>
<dbReference type="InterPro" id="IPR009057">
    <property type="entry name" value="Homeodomain-like_sf"/>
</dbReference>
<protein>
    <submittedName>
        <fullName evidence="6">TetR/AcrR family transcriptional regulator</fullName>
    </submittedName>
</protein>
<dbReference type="InterPro" id="IPR050109">
    <property type="entry name" value="HTH-type_TetR-like_transc_reg"/>
</dbReference>